<gene>
    <name evidence="1" type="ORF">FRC53_06995</name>
</gene>
<keyword evidence="2" id="KW-1185">Reference proteome</keyword>
<proteinExistence type="predicted"/>
<dbReference type="Proteomes" id="UP000473648">
    <property type="component" value="Unassembled WGS sequence"/>
</dbReference>
<dbReference type="EMBL" id="VOGB01000005">
    <property type="protein sequence ID" value="MQM73139.1"/>
    <property type="molecule type" value="Genomic_DNA"/>
</dbReference>
<protein>
    <submittedName>
        <fullName evidence="1">DUF2442 domain-containing protein</fullName>
    </submittedName>
</protein>
<evidence type="ECO:0000313" key="1">
    <source>
        <dbReference type="EMBL" id="MQM73139.1"/>
    </source>
</evidence>
<accession>A0A6L5GSA0</accession>
<comment type="caution">
    <text evidence="1">The sequence shown here is derived from an EMBL/GenBank/DDBJ whole genome shotgun (WGS) entry which is preliminary data.</text>
</comment>
<sequence>MSQVPAIVQVIPLEGYVIEVHFQNQCVKRYDMQPLIDTDPEINPLRDPRIFREVQVSFHDRRRSIYWPGVLRISAKEIYEGGWIEKLPYRQMTTFRRYEEIWGKAFGELHPKD</sequence>
<name>A0A6L5GSA0_9FIRM</name>
<dbReference type="AlphaFoldDB" id="A0A6L5GSA0"/>
<reference evidence="1" key="1">
    <citation type="journal article" date="2020" name="Appl. Environ. Microbiol.">
        <title>Medium-Chain Fatty Acid Synthesis by 'Candidatus Weimeria bifida' gen. nov., sp. nov., and 'Candidatus Pseudoramibacter fermentans' sp. nov.</title>
        <authorList>
            <person name="Scarborough M.J."/>
            <person name="Myers K.S."/>
            <person name="Donohue T.J."/>
            <person name="Noguera D.R."/>
        </authorList>
    </citation>
    <scope>NUCLEOTIDE SEQUENCE</scope>
    <source>
        <strain evidence="1">EUB1.1</strain>
    </source>
</reference>
<dbReference type="Gene3D" id="3.30.2020.10">
    <property type="entry name" value="NE0471-like N-terminal domain"/>
    <property type="match status" value="1"/>
</dbReference>
<evidence type="ECO:0000313" key="2">
    <source>
        <dbReference type="Proteomes" id="UP000473648"/>
    </source>
</evidence>
<dbReference type="InterPro" id="IPR036782">
    <property type="entry name" value="NE0471-like_N"/>
</dbReference>
<dbReference type="SUPFAM" id="SSF143880">
    <property type="entry name" value="NE0471 N-terminal domain-like"/>
    <property type="match status" value="1"/>
</dbReference>
<organism evidence="1 2">
    <name type="scientific">Candidatus Pseudoramibacter fermentans</name>
    <dbReference type="NCBI Taxonomy" id="2594427"/>
    <lineage>
        <taxon>Bacteria</taxon>
        <taxon>Bacillati</taxon>
        <taxon>Bacillota</taxon>
        <taxon>Clostridia</taxon>
        <taxon>Eubacteriales</taxon>
        <taxon>Eubacteriaceae</taxon>
        <taxon>Pseudoramibacter</taxon>
    </lineage>
</organism>